<dbReference type="Gene3D" id="2.170.120.30">
    <property type="match status" value="1"/>
</dbReference>
<dbReference type="EMBL" id="OBEN01000001">
    <property type="protein sequence ID" value="SNZ11994.1"/>
    <property type="molecule type" value="Genomic_DNA"/>
</dbReference>
<keyword evidence="1" id="KW-1133">Transmembrane helix</keyword>
<protein>
    <recommendedName>
        <fullName evidence="4">YbbR-like protein</fullName>
    </recommendedName>
</protein>
<keyword evidence="1" id="KW-0472">Membrane</keyword>
<evidence type="ECO:0000313" key="2">
    <source>
        <dbReference type="EMBL" id="SNZ11994.1"/>
    </source>
</evidence>
<evidence type="ECO:0008006" key="4">
    <source>
        <dbReference type="Google" id="ProtNLM"/>
    </source>
</evidence>
<dbReference type="OrthoDB" id="15086at2"/>
<reference evidence="3" key="1">
    <citation type="submission" date="2017-09" db="EMBL/GenBank/DDBJ databases">
        <authorList>
            <person name="Varghese N."/>
            <person name="Submissions S."/>
        </authorList>
    </citation>
    <scope>NUCLEOTIDE SEQUENCE [LARGE SCALE GENOMIC DNA]</scope>
    <source>
        <strain evidence="3">DSM 2913</strain>
    </source>
</reference>
<proteinExistence type="predicted"/>
<keyword evidence="3" id="KW-1185">Reference proteome</keyword>
<organism evidence="2 3">
    <name type="scientific">Hydrogenobacter hydrogenophilus</name>
    <dbReference type="NCBI Taxonomy" id="35835"/>
    <lineage>
        <taxon>Bacteria</taxon>
        <taxon>Pseudomonadati</taxon>
        <taxon>Aquificota</taxon>
        <taxon>Aquificia</taxon>
        <taxon>Aquificales</taxon>
        <taxon>Aquificaceae</taxon>
        <taxon>Hydrogenobacter</taxon>
    </lineage>
</organism>
<evidence type="ECO:0000313" key="3">
    <source>
        <dbReference type="Proteomes" id="UP000218627"/>
    </source>
</evidence>
<accession>A0A285NR43</accession>
<keyword evidence="1" id="KW-0812">Transmembrane</keyword>
<dbReference type="AlphaFoldDB" id="A0A285NR43"/>
<evidence type="ECO:0000256" key="1">
    <source>
        <dbReference type="SAM" id="Phobius"/>
    </source>
</evidence>
<gene>
    <name evidence="2" type="ORF">SAMN06265353_0387</name>
</gene>
<dbReference type="Proteomes" id="UP000218627">
    <property type="component" value="Unassembled WGS sequence"/>
</dbReference>
<dbReference type="RefSeq" id="WP_096600526.1">
    <property type="nucleotide sequence ID" value="NZ_OBEN01000001.1"/>
</dbReference>
<name>A0A285NR43_9AQUI</name>
<feature type="transmembrane region" description="Helical" evidence="1">
    <location>
        <begin position="12"/>
        <end position="31"/>
    </location>
</feature>
<sequence length="128" mass="14926">MLKRVILNNWQYKLLALFIGFSLWLVVNLGVRVPIVVERSIEVINEDPNYTYKLERKRVRIKLLVIERLSLNESIEGVKAQVDVKGLGEGEYVLKVHVESPFKVFVYPSSVEPEYVKVYVRRKPPQGR</sequence>